<reference evidence="1 2" key="1">
    <citation type="submission" date="2016-10" db="EMBL/GenBank/DDBJ databases">
        <title>Genome sequence of Planktotalea frisia SH6-1.</title>
        <authorList>
            <person name="Poehlein A."/>
            <person name="Bakenhus I."/>
            <person name="Voget S."/>
            <person name="Brinkhoff T."/>
            <person name="Simon M."/>
        </authorList>
    </citation>
    <scope>NUCLEOTIDE SEQUENCE [LARGE SCALE GENOMIC DNA]</scope>
    <source>
        <strain evidence="1 2">SH6-1</strain>
    </source>
</reference>
<proteinExistence type="predicted"/>
<keyword evidence="2" id="KW-1185">Reference proteome</keyword>
<sequence length="74" mass="8407">MPRYNTQFELTVEDLDVIESALREVKTNLRNDALAANTDNAPNCDEVSQIHDLLGRLHNQKVFYRPKSGTYISG</sequence>
<dbReference type="STRING" id="696762.PFRI_22610"/>
<evidence type="ECO:0000313" key="2">
    <source>
        <dbReference type="Proteomes" id="UP000184514"/>
    </source>
</evidence>
<dbReference type="EMBL" id="MLCB01000142">
    <property type="protein sequence ID" value="OJI93497.1"/>
    <property type="molecule type" value="Genomic_DNA"/>
</dbReference>
<evidence type="ECO:0000313" key="1">
    <source>
        <dbReference type="EMBL" id="OJI93497.1"/>
    </source>
</evidence>
<dbReference type="RefSeq" id="WP_072630816.1">
    <property type="nucleotide sequence ID" value="NZ_JABBAN010000024.1"/>
</dbReference>
<dbReference type="AlphaFoldDB" id="A0A1L9NW37"/>
<name>A0A1L9NW37_9RHOB</name>
<accession>A0A1L9NW37</accession>
<organism evidence="1 2">
    <name type="scientific">Planktotalea frisia</name>
    <dbReference type="NCBI Taxonomy" id="696762"/>
    <lineage>
        <taxon>Bacteria</taxon>
        <taxon>Pseudomonadati</taxon>
        <taxon>Pseudomonadota</taxon>
        <taxon>Alphaproteobacteria</taxon>
        <taxon>Rhodobacterales</taxon>
        <taxon>Paracoccaceae</taxon>
        <taxon>Planktotalea</taxon>
    </lineage>
</organism>
<comment type="caution">
    <text evidence="1">The sequence shown here is derived from an EMBL/GenBank/DDBJ whole genome shotgun (WGS) entry which is preliminary data.</text>
</comment>
<dbReference type="Proteomes" id="UP000184514">
    <property type="component" value="Unassembled WGS sequence"/>
</dbReference>
<protein>
    <submittedName>
        <fullName evidence="1">Uncharacterized protein</fullName>
    </submittedName>
</protein>
<gene>
    <name evidence="1" type="ORF">PFRI_22610</name>
</gene>
<dbReference type="OrthoDB" id="7652129at2"/>